<evidence type="ECO:0000256" key="4">
    <source>
        <dbReference type="PROSITE-ProRule" id="PRU00134"/>
    </source>
</evidence>
<evidence type="ECO:0000256" key="3">
    <source>
        <dbReference type="ARBA" id="ARBA00022833"/>
    </source>
</evidence>
<feature type="non-terminal residue" evidence="6">
    <location>
        <position position="1"/>
    </location>
</feature>
<dbReference type="PROSITE" id="PS01360">
    <property type="entry name" value="ZF_MYND_1"/>
    <property type="match status" value="1"/>
</dbReference>
<name>A0AAD7IBL1_9AGAR</name>
<keyword evidence="1" id="KW-0479">Metal-binding</keyword>
<dbReference type="SUPFAM" id="SSF144232">
    <property type="entry name" value="HIT/MYND zinc finger-like"/>
    <property type="match status" value="1"/>
</dbReference>
<accession>A0AAD7IBL1</accession>
<sequence length="666" mass="74445">MSRRLPKPRIGGPVIEMFTFTFNDHDVDDPCSSEDPNARLSVKTLQTLKEFYQNIDGAPATDDDLTFLFQYFKSSDIPGIFTPSSAKTLGYRHALVALQCFTEFLPHSDARVVERILQAWPEIEKWTYSTYTDWIVTGNIVGGVAENIIDAFNSIVPFFTVIAAIPALRNRVWKEESREMTMSLLLSCWEVETSKSFPVHHRSISAACPLTTFLSMDPKSTSGPLYLFRFLNAHRVELEALPLQYATSESYAAEIATNALTLLRNPHPRSLSHAHMKMLNLLSLGGPYSDALLAQQSIRDVTRLLSDLSSKPYDPENPSFEEECVLSCLQYLAKFIPTKDGFSNARMALQAGLLPAIVRCGGFTTQGSQAGAEIEKILHLISLYTVYPSVLYPFLASVRKIKELEPDIIDPNKPLQAAYLKLVHLVDDRVTAVRRECRAKIQLNAKCATCGREDKAGVFKACSGCFNLSYCSEKCQKQHWASHERECKAIQASRTAGKPLVMSSSDVGGIVQLAFSKVNLHRAEIVRVWKAEGPTRTPLVSFDFTENPAGVMTIGKACLDTPPGKTRETGVYHPEVETVVDGRAYFRIMWEDTTSRKAHDQDAIVGVFVAQGDTPKGRWSFFGIKRDLEEAEGTVFERLVRTVEDGVEFGLHRGPPVFFEEDKCKW</sequence>
<comment type="caution">
    <text evidence="6">The sequence shown here is derived from an EMBL/GenBank/DDBJ whole genome shotgun (WGS) entry which is preliminary data.</text>
</comment>
<reference evidence="6" key="1">
    <citation type="submission" date="2023-03" db="EMBL/GenBank/DDBJ databases">
        <title>Massive genome expansion in bonnet fungi (Mycena s.s.) driven by repeated elements and novel gene families across ecological guilds.</title>
        <authorList>
            <consortium name="Lawrence Berkeley National Laboratory"/>
            <person name="Harder C.B."/>
            <person name="Miyauchi S."/>
            <person name="Viragh M."/>
            <person name="Kuo A."/>
            <person name="Thoen E."/>
            <person name="Andreopoulos B."/>
            <person name="Lu D."/>
            <person name="Skrede I."/>
            <person name="Drula E."/>
            <person name="Henrissat B."/>
            <person name="Morin E."/>
            <person name="Kohler A."/>
            <person name="Barry K."/>
            <person name="LaButti K."/>
            <person name="Morin E."/>
            <person name="Salamov A."/>
            <person name="Lipzen A."/>
            <person name="Mereny Z."/>
            <person name="Hegedus B."/>
            <person name="Baldrian P."/>
            <person name="Stursova M."/>
            <person name="Weitz H."/>
            <person name="Taylor A."/>
            <person name="Grigoriev I.V."/>
            <person name="Nagy L.G."/>
            <person name="Martin F."/>
            <person name="Kauserud H."/>
        </authorList>
    </citation>
    <scope>NUCLEOTIDE SEQUENCE</scope>
    <source>
        <strain evidence="6">CBHHK182m</strain>
    </source>
</reference>
<dbReference type="AlphaFoldDB" id="A0AAD7IBL1"/>
<keyword evidence="3" id="KW-0862">Zinc</keyword>
<evidence type="ECO:0000313" key="6">
    <source>
        <dbReference type="EMBL" id="KAJ7738371.1"/>
    </source>
</evidence>
<feature type="domain" description="MYND-type" evidence="5">
    <location>
        <begin position="447"/>
        <end position="487"/>
    </location>
</feature>
<keyword evidence="2 4" id="KW-0863">Zinc-finger</keyword>
<dbReference type="PROSITE" id="PS50865">
    <property type="entry name" value="ZF_MYND_2"/>
    <property type="match status" value="1"/>
</dbReference>
<evidence type="ECO:0000256" key="2">
    <source>
        <dbReference type="ARBA" id="ARBA00022771"/>
    </source>
</evidence>
<evidence type="ECO:0000256" key="1">
    <source>
        <dbReference type="ARBA" id="ARBA00022723"/>
    </source>
</evidence>
<dbReference type="Pfam" id="PF01753">
    <property type="entry name" value="zf-MYND"/>
    <property type="match status" value="1"/>
</dbReference>
<gene>
    <name evidence="6" type="ORF">B0H16DRAFT_1761542</name>
</gene>
<evidence type="ECO:0000259" key="5">
    <source>
        <dbReference type="PROSITE" id="PS50865"/>
    </source>
</evidence>
<dbReference type="Proteomes" id="UP001215598">
    <property type="component" value="Unassembled WGS sequence"/>
</dbReference>
<protein>
    <recommendedName>
        <fullName evidence="5">MYND-type domain-containing protein</fullName>
    </recommendedName>
</protein>
<dbReference type="Gene3D" id="6.10.140.2220">
    <property type="match status" value="1"/>
</dbReference>
<proteinExistence type="predicted"/>
<dbReference type="InterPro" id="IPR002893">
    <property type="entry name" value="Znf_MYND"/>
</dbReference>
<dbReference type="EMBL" id="JARKIB010000112">
    <property type="protein sequence ID" value="KAJ7738371.1"/>
    <property type="molecule type" value="Genomic_DNA"/>
</dbReference>
<dbReference type="GO" id="GO:0008270">
    <property type="term" value="F:zinc ion binding"/>
    <property type="evidence" value="ECO:0007669"/>
    <property type="project" value="UniProtKB-KW"/>
</dbReference>
<organism evidence="6 7">
    <name type="scientific">Mycena metata</name>
    <dbReference type="NCBI Taxonomy" id="1033252"/>
    <lineage>
        <taxon>Eukaryota</taxon>
        <taxon>Fungi</taxon>
        <taxon>Dikarya</taxon>
        <taxon>Basidiomycota</taxon>
        <taxon>Agaricomycotina</taxon>
        <taxon>Agaricomycetes</taxon>
        <taxon>Agaricomycetidae</taxon>
        <taxon>Agaricales</taxon>
        <taxon>Marasmiineae</taxon>
        <taxon>Mycenaceae</taxon>
        <taxon>Mycena</taxon>
    </lineage>
</organism>
<keyword evidence="7" id="KW-1185">Reference proteome</keyword>
<evidence type="ECO:0000313" key="7">
    <source>
        <dbReference type="Proteomes" id="UP001215598"/>
    </source>
</evidence>